<keyword evidence="2" id="KW-1185">Reference proteome</keyword>
<dbReference type="Proteomes" id="UP000187209">
    <property type="component" value="Unassembled WGS sequence"/>
</dbReference>
<dbReference type="EMBL" id="MPUH01000283">
    <property type="protein sequence ID" value="OMJ84017.1"/>
    <property type="molecule type" value="Genomic_DNA"/>
</dbReference>
<evidence type="ECO:0000313" key="1">
    <source>
        <dbReference type="EMBL" id="OMJ84017.1"/>
    </source>
</evidence>
<reference evidence="1 2" key="1">
    <citation type="submission" date="2016-11" db="EMBL/GenBank/DDBJ databases">
        <title>The macronuclear genome of Stentor coeruleus: a giant cell with tiny introns.</title>
        <authorList>
            <person name="Slabodnick M."/>
            <person name="Ruby J.G."/>
            <person name="Reiff S.B."/>
            <person name="Swart E.C."/>
            <person name="Gosai S."/>
            <person name="Prabakaran S."/>
            <person name="Witkowska E."/>
            <person name="Larue G.E."/>
            <person name="Fisher S."/>
            <person name="Freeman R.M."/>
            <person name="Gunawardena J."/>
            <person name="Chu W."/>
            <person name="Stover N.A."/>
            <person name="Gregory B.D."/>
            <person name="Nowacki M."/>
            <person name="Derisi J."/>
            <person name="Roy S.W."/>
            <person name="Marshall W.F."/>
            <person name="Sood P."/>
        </authorList>
    </citation>
    <scope>NUCLEOTIDE SEQUENCE [LARGE SCALE GENOMIC DNA]</scope>
    <source>
        <strain evidence="1">WM001</strain>
    </source>
</reference>
<organism evidence="1 2">
    <name type="scientific">Stentor coeruleus</name>
    <dbReference type="NCBI Taxonomy" id="5963"/>
    <lineage>
        <taxon>Eukaryota</taxon>
        <taxon>Sar</taxon>
        <taxon>Alveolata</taxon>
        <taxon>Ciliophora</taxon>
        <taxon>Postciliodesmatophora</taxon>
        <taxon>Heterotrichea</taxon>
        <taxon>Heterotrichida</taxon>
        <taxon>Stentoridae</taxon>
        <taxon>Stentor</taxon>
    </lineage>
</organism>
<protein>
    <submittedName>
        <fullName evidence="1">Uncharacterized protein</fullName>
    </submittedName>
</protein>
<dbReference type="AlphaFoldDB" id="A0A1R2C4U7"/>
<evidence type="ECO:0000313" key="2">
    <source>
        <dbReference type="Proteomes" id="UP000187209"/>
    </source>
</evidence>
<name>A0A1R2C4U7_9CILI</name>
<accession>A0A1R2C4U7</accession>
<sequence length="532" mass="61659">MIWDFNFIEPSKDVLKSFCKTLLLGTDSLTERSYITNFTSGFYEISDDPNVDFVNIGVWPKFICDEVYNVENCAHLDRDLLRFDMPENILDSGIQDGSFFVVDEELYEILYKISSKLFLMSGDFESQIFCNYTLVRGSHEKIDKILYDDVFICEECNFITNVYVNSEIILETPGGDVYVEISEILENNAVRISSSLQIPEIISVYYIHNVNKNFKKVSNVISIGSSIFLDGFIELGEYVLVTDILDEELVSVDFWHSSIYQVIFSDIGIATFDSKPSQNPYSNITLTAYILYEKPSKYPCPSNIDFSESYVLNYFSSSCTCDLPQDFYIHFIAHCEEFQIFIDFYSDKPLFRVVLSTVSYVFSYSDYSVKKFNTPFIASELIDFTYFVSVFNGHLYVSQTKILTNLLFMYWHEDMKMVKRFEIGSVEECTVSSFYVRGFSEVDRKIFLAAHEYFDSFYNEPIVLELEDGENCEDGFFKTKARFRCGEYLDIEEVIEISPCEYKANIISPIFCSKHKKEYNLKGPTLLIIPSD</sequence>
<gene>
    <name evidence="1" type="ORF">SteCoe_14940</name>
</gene>
<comment type="caution">
    <text evidence="1">The sequence shown here is derived from an EMBL/GenBank/DDBJ whole genome shotgun (WGS) entry which is preliminary data.</text>
</comment>
<proteinExistence type="predicted"/>